<accession>A0A4Y2PZK3</accession>
<organism evidence="1 3">
    <name type="scientific">Araneus ventricosus</name>
    <name type="common">Orbweaver spider</name>
    <name type="synonym">Epeira ventricosa</name>
    <dbReference type="NCBI Taxonomy" id="182803"/>
    <lineage>
        <taxon>Eukaryota</taxon>
        <taxon>Metazoa</taxon>
        <taxon>Ecdysozoa</taxon>
        <taxon>Arthropoda</taxon>
        <taxon>Chelicerata</taxon>
        <taxon>Arachnida</taxon>
        <taxon>Araneae</taxon>
        <taxon>Araneomorphae</taxon>
        <taxon>Entelegynae</taxon>
        <taxon>Araneoidea</taxon>
        <taxon>Araneidae</taxon>
        <taxon>Araneus</taxon>
    </lineage>
</organism>
<dbReference type="EMBL" id="BGPR01136460">
    <property type="protein sequence ID" value="GBN57887.1"/>
    <property type="molecule type" value="Genomic_DNA"/>
</dbReference>
<gene>
    <name evidence="2" type="ORF">AVEN_206372_1</name>
    <name evidence="1" type="ORF">AVEN_231671_1</name>
</gene>
<reference evidence="1 3" key="1">
    <citation type="journal article" date="2019" name="Sci. Rep.">
        <title>Orb-weaving spider Araneus ventricosus genome elucidates the spidroin gene catalogue.</title>
        <authorList>
            <person name="Kono N."/>
            <person name="Nakamura H."/>
            <person name="Ohtoshi R."/>
            <person name="Moran D.A.P."/>
            <person name="Shinohara A."/>
            <person name="Yoshida Y."/>
            <person name="Fujiwara M."/>
            <person name="Mori M."/>
            <person name="Tomita M."/>
            <person name="Arakawa K."/>
        </authorList>
    </citation>
    <scope>NUCLEOTIDE SEQUENCE [LARGE SCALE GENOMIC DNA]</scope>
</reference>
<evidence type="ECO:0000313" key="3">
    <source>
        <dbReference type="Proteomes" id="UP000499080"/>
    </source>
</evidence>
<sequence>MVNSSFRFAILQLVFSKSQYTFIPSQLCVWRQHSLPIPHLFLLPEEAAGADAGHGRPDQRRKSTET</sequence>
<evidence type="ECO:0000313" key="2">
    <source>
        <dbReference type="EMBL" id="GBN57887.1"/>
    </source>
</evidence>
<proteinExistence type="predicted"/>
<protein>
    <submittedName>
        <fullName evidence="1">Uncharacterized protein</fullName>
    </submittedName>
</protein>
<feature type="non-terminal residue" evidence="1">
    <location>
        <position position="66"/>
    </location>
</feature>
<keyword evidence="3" id="KW-1185">Reference proteome</keyword>
<name>A0A4Y2PZK3_ARAVE</name>
<evidence type="ECO:0000313" key="1">
    <source>
        <dbReference type="EMBL" id="GBN57345.1"/>
    </source>
</evidence>
<comment type="caution">
    <text evidence="1">The sequence shown here is derived from an EMBL/GenBank/DDBJ whole genome shotgun (WGS) entry which is preliminary data.</text>
</comment>
<dbReference type="EMBL" id="BGPR01136217">
    <property type="protein sequence ID" value="GBN57345.1"/>
    <property type="molecule type" value="Genomic_DNA"/>
</dbReference>
<dbReference type="Proteomes" id="UP000499080">
    <property type="component" value="Unassembled WGS sequence"/>
</dbReference>
<dbReference type="AlphaFoldDB" id="A0A4Y2PZK3"/>